<gene>
    <name evidence="2" type="ORF">DFR76_11561</name>
</gene>
<organism evidence="2 3">
    <name type="scientific">Nocardia pseudobrasiliensis</name>
    <dbReference type="NCBI Taxonomy" id="45979"/>
    <lineage>
        <taxon>Bacteria</taxon>
        <taxon>Bacillati</taxon>
        <taxon>Actinomycetota</taxon>
        <taxon>Actinomycetes</taxon>
        <taxon>Mycobacteriales</taxon>
        <taxon>Nocardiaceae</taxon>
        <taxon>Nocardia</taxon>
    </lineage>
</organism>
<evidence type="ECO:0000256" key="1">
    <source>
        <dbReference type="SAM" id="MobiDB-lite"/>
    </source>
</evidence>
<dbReference type="EMBL" id="QQBC01000015">
    <property type="protein sequence ID" value="RDI60431.1"/>
    <property type="molecule type" value="Genomic_DNA"/>
</dbReference>
<keyword evidence="3" id="KW-1185">Reference proteome</keyword>
<accession>A0A370HR43</accession>
<reference evidence="2 3" key="1">
    <citation type="submission" date="2018-07" db="EMBL/GenBank/DDBJ databases">
        <title>Genomic Encyclopedia of Type Strains, Phase IV (KMG-IV): sequencing the most valuable type-strain genomes for metagenomic binning, comparative biology and taxonomic classification.</title>
        <authorList>
            <person name="Goeker M."/>
        </authorList>
    </citation>
    <scope>NUCLEOTIDE SEQUENCE [LARGE SCALE GENOMIC DNA]</scope>
    <source>
        <strain evidence="2 3">DSM 44290</strain>
    </source>
</reference>
<protein>
    <submittedName>
        <fullName evidence="2">Uncharacterized protein</fullName>
    </submittedName>
</protein>
<name>A0A370HR43_9NOCA</name>
<comment type="caution">
    <text evidence="2">The sequence shown here is derived from an EMBL/GenBank/DDBJ whole genome shotgun (WGS) entry which is preliminary data.</text>
</comment>
<feature type="region of interest" description="Disordered" evidence="1">
    <location>
        <begin position="1"/>
        <end position="38"/>
    </location>
</feature>
<evidence type="ECO:0000313" key="2">
    <source>
        <dbReference type="EMBL" id="RDI60431.1"/>
    </source>
</evidence>
<dbReference type="AlphaFoldDB" id="A0A370HR43"/>
<evidence type="ECO:0000313" key="3">
    <source>
        <dbReference type="Proteomes" id="UP000254869"/>
    </source>
</evidence>
<sequence>MDNEAPDPEQQPSRAHDPITDTDDNAPVSITFPDHPPELNSAAAAVLVRILLRHAQSQQDTV</sequence>
<dbReference type="Proteomes" id="UP000254869">
    <property type="component" value="Unassembled WGS sequence"/>
</dbReference>
<proteinExistence type="predicted"/>